<reference evidence="6 7" key="1">
    <citation type="submission" date="2017-10" db="EMBL/GenBank/DDBJ databases">
        <title>Draft genome of two endophytic bacteria isolated from 'guarana' Paullinia cupana (Mart.) Ducke.</title>
        <authorList>
            <person name="Siqueira K.A."/>
            <person name="Liotti R.G."/>
            <person name="Mendes T.A."/>
            <person name="Soares M.A."/>
        </authorList>
    </citation>
    <scope>NUCLEOTIDE SEQUENCE [LARGE SCALE GENOMIC DNA]</scope>
    <source>
        <strain evidence="6 7">342</strain>
    </source>
</reference>
<evidence type="ECO:0000313" key="7">
    <source>
        <dbReference type="Proteomes" id="UP000239181"/>
    </source>
</evidence>
<dbReference type="InterPro" id="IPR029045">
    <property type="entry name" value="ClpP/crotonase-like_dom_sf"/>
</dbReference>
<dbReference type="Gene3D" id="1.10.12.10">
    <property type="entry name" value="Lyase 2-enoyl-coa Hydratase, Chain A, domain 2"/>
    <property type="match status" value="1"/>
</dbReference>
<dbReference type="EMBL" id="PDET01000026">
    <property type="protein sequence ID" value="PRD12848.1"/>
    <property type="molecule type" value="Genomic_DNA"/>
</dbReference>
<dbReference type="PROSITE" id="PS00166">
    <property type="entry name" value="ENOYL_COA_HYDRATASE"/>
    <property type="match status" value="1"/>
</dbReference>
<dbReference type="InterPro" id="IPR014748">
    <property type="entry name" value="Enoyl-CoA_hydra_C"/>
</dbReference>
<dbReference type="PANTHER" id="PTHR11941">
    <property type="entry name" value="ENOYL-COA HYDRATASE-RELATED"/>
    <property type="match status" value="1"/>
</dbReference>
<keyword evidence="3" id="KW-0456">Lyase</keyword>
<name>A0A2S9I4W8_9GAMM</name>
<evidence type="ECO:0000256" key="1">
    <source>
        <dbReference type="ARBA" id="ARBA00005254"/>
    </source>
</evidence>
<evidence type="ECO:0000256" key="5">
    <source>
        <dbReference type="SAM" id="MobiDB-lite"/>
    </source>
</evidence>
<keyword evidence="2" id="KW-0443">Lipid metabolism</keyword>
<dbReference type="SUPFAM" id="SSF52096">
    <property type="entry name" value="ClpP/crotonase"/>
    <property type="match status" value="1"/>
</dbReference>
<gene>
    <name evidence="6" type="ORF">CQW29_24685</name>
</gene>
<sequence length="295" mass="32149">MTADEPLTRFVLADRPASHVLYLTLHRPSQRNAYNAMMIAELEQWLDYSEQNPEIWTVILTGSGSAFCSGADLQEAFIDGGKKVRNRCGGYNPLQHQPRRKIWIAALNGHAVGGGLEMALNCDFIVAGEQVKIALPEVTHGLLPLGGAIGQLAARLPVNIARELLLTGEAIDAPRALALGLFNQLAAHDDLKDATLALAARINRSAPLAVQACNALLKQHLCTTDDGENTQQKPPLPSTGDGEETHSLPSTGEDSQQKAPLPSADEVLRQLQQSEDYQESLRAFSERRQPQWRGR</sequence>
<dbReference type="PANTHER" id="PTHR11941:SF169">
    <property type="entry name" value="(7AS)-7A-METHYL-1,5-DIOXO-2,3,5,6,7,7A-HEXAHYDRO-1H-INDENE-CARBOXYL-COA HYDROLASE"/>
    <property type="match status" value="1"/>
</dbReference>
<dbReference type="GO" id="GO:0016829">
    <property type="term" value="F:lyase activity"/>
    <property type="evidence" value="ECO:0007669"/>
    <property type="project" value="UniProtKB-KW"/>
</dbReference>
<protein>
    <submittedName>
        <fullName evidence="6">1,4-dihydroxy-6-naphthoate synthase</fullName>
    </submittedName>
</protein>
<dbReference type="CDD" id="cd06558">
    <property type="entry name" value="crotonase-like"/>
    <property type="match status" value="1"/>
</dbReference>
<evidence type="ECO:0000256" key="4">
    <source>
        <dbReference type="RuleBase" id="RU003707"/>
    </source>
</evidence>
<evidence type="ECO:0000256" key="2">
    <source>
        <dbReference type="ARBA" id="ARBA00023098"/>
    </source>
</evidence>
<dbReference type="RefSeq" id="WP_105595394.1">
    <property type="nucleotide sequence ID" value="NZ_PDET01000026.1"/>
</dbReference>
<organism evidence="6 7">
    <name type="scientific">Pantoea coffeiphila</name>
    <dbReference type="NCBI Taxonomy" id="1465635"/>
    <lineage>
        <taxon>Bacteria</taxon>
        <taxon>Pseudomonadati</taxon>
        <taxon>Pseudomonadota</taxon>
        <taxon>Gammaproteobacteria</taxon>
        <taxon>Enterobacterales</taxon>
        <taxon>Erwiniaceae</taxon>
        <taxon>Pantoea</taxon>
    </lineage>
</organism>
<dbReference type="OrthoDB" id="9807606at2"/>
<dbReference type="Proteomes" id="UP000239181">
    <property type="component" value="Unassembled WGS sequence"/>
</dbReference>
<comment type="caution">
    <text evidence="6">The sequence shown here is derived from an EMBL/GenBank/DDBJ whole genome shotgun (WGS) entry which is preliminary data.</text>
</comment>
<dbReference type="InterPro" id="IPR018376">
    <property type="entry name" value="Enoyl-CoA_hyd/isom_CS"/>
</dbReference>
<dbReference type="InterPro" id="IPR001753">
    <property type="entry name" value="Enoyl-CoA_hydra/iso"/>
</dbReference>
<evidence type="ECO:0000256" key="3">
    <source>
        <dbReference type="ARBA" id="ARBA00023239"/>
    </source>
</evidence>
<dbReference type="Pfam" id="PF00378">
    <property type="entry name" value="ECH_1"/>
    <property type="match status" value="1"/>
</dbReference>
<dbReference type="Gene3D" id="3.90.226.10">
    <property type="entry name" value="2-enoyl-CoA Hydratase, Chain A, domain 1"/>
    <property type="match status" value="1"/>
</dbReference>
<evidence type="ECO:0000313" key="6">
    <source>
        <dbReference type="EMBL" id="PRD12848.1"/>
    </source>
</evidence>
<feature type="region of interest" description="Disordered" evidence="5">
    <location>
        <begin position="225"/>
        <end position="295"/>
    </location>
</feature>
<accession>A0A2S9I4W8</accession>
<proteinExistence type="inferred from homology"/>
<dbReference type="GO" id="GO:0006635">
    <property type="term" value="P:fatty acid beta-oxidation"/>
    <property type="evidence" value="ECO:0007669"/>
    <property type="project" value="TreeGrafter"/>
</dbReference>
<comment type="similarity">
    <text evidence="1 4">Belongs to the enoyl-CoA hydratase/isomerase family.</text>
</comment>
<keyword evidence="7" id="KW-1185">Reference proteome</keyword>
<feature type="compositionally biased region" description="Polar residues" evidence="5">
    <location>
        <begin position="247"/>
        <end position="258"/>
    </location>
</feature>
<dbReference type="AlphaFoldDB" id="A0A2S9I4W8"/>